<comment type="subcellular location">
    <subcellularLocation>
        <location evidence="1">Vacuole membrane</location>
        <topology evidence="1">Single-pass type II membrane protein</topology>
    </subcellularLocation>
</comment>
<dbReference type="Pfam" id="PF00326">
    <property type="entry name" value="Peptidase_S9"/>
    <property type="match status" value="1"/>
</dbReference>
<dbReference type="AlphaFoldDB" id="A0A165PV98"/>
<keyword evidence="4" id="KW-0926">Vacuole</keyword>
<sequence>MHTGDYEAEPQEGTDSDTLLNDTSSTSRLADVDEHGYTSVKPPAYYGEGPFDPPSSDDEDETFEKPSRSPRVSQRGASDLEDGGIVLGSRKHSSSTRCLVIALTSLLAVAVVIGIFAARSYTGVPYRIRGTQHLTMDHMFNGTFYPSRENILWVPEAGDGVFATERDGYLSLVDLKSNSTRSLVAFADVKDEYGRPLSHTSWKLSADMRYILVRADTVKLWRHSSHGNYYIHDLQSRRTRPLVPPTFPPSTSYAVWSPTGQSIAYVLNNDLYILPAASPDASPIRITSTGNASMFNGIPDWVYEEEVFSADYALWWSPDSRNLAFLSFDETAVEEYTFPIYNPTEDSHTIVPYPQPVTMKYPKPGYKNPLVSVHVFQLDEYLTNTRFGGYQPAALASASLQLDWNGKQSPDASIIQEIAWVGNETLLVREVNRAGNNGTVSIFDLSSSAALRSRGHVVRRLGKDGEQGDDGWIDAAQRVRPIPANLSPQGHSSYLDIIPTPEGYNHIALFSPADSSTPRFLTSGEWEVTSGILAVDTKRSLVYFQAANPGSLQRHIYSVPLPAISSSDTVKPTALTDISNPAVYEANFSPEGGFYLLTYKGPQAPWQKVIESGSKGGVEYILTENPQLNKTLAEYEMPVVSYGTITSDGYELNFKEIRPPRMDDSGRTKYPVLFRLYNGPGSQMVSYEFSHDWHDFLACSMEYITVVVDGRGTGYKGRKLRNPVKDQLGHFETIDQINAAKVWAAKNYVDSKRIGIWGWSYGGFMTSKVMEANAGVHTLGMAVAPVTSWLLYDSIYTERYMNLPSVNPQGYITASISNVTGFHSVDFLLAHGSGDDNVHFANSAHLLDMFTQEHVRNFEFRLFIDSDHSIYKRDANRELYEFMTKFLFERWGKGGKRRSW</sequence>
<dbReference type="GO" id="GO:0004177">
    <property type="term" value="F:aminopeptidase activity"/>
    <property type="evidence" value="ECO:0007669"/>
    <property type="project" value="UniProtKB-KW"/>
</dbReference>
<dbReference type="SUPFAM" id="SSF53474">
    <property type="entry name" value="alpha/beta-Hydrolases"/>
    <property type="match status" value="1"/>
</dbReference>
<evidence type="ECO:0000259" key="16">
    <source>
        <dbReference type="Pfam" id="PF00930"/>
    </source>
</evidence>
<keyword evidence="8" id="KW-0720">Serine protease</keyword>
<dbReference type="GO" id="GO:0006508">
    <property type="term" value="P:proteolysis"/>
    <property type="evidence" value="ECO:0007669"/>
    <property type="project" value="UniProtKB-KW"/>
</dbReference>
<protein>
    <submittedName>
        <fullName evidence="17">Dipeptidyl aminopeptidase</fullName>
    </submittedName>
</protein>
<evidence type="ECO:0000313" key="18">
    <source>
        <dbReference type="Proteomes" id="UP000076727"/>
    </source>
</evidence>
<dbReference type="Proteomes" id="UP000076727">
    <property type="component" value="Unassembled WGS sequence"/>
</dbReference>
<dbReference type="GO" id="GO:0005886">
    <property type="term" value="C:plasma membrane"/>
    <property type="evidence" value="ECO:0007669"/>
    <property type="project" value="TreeGrafter"/>
</dbReference>
<dbReference type="Gene3D" id="3.40.50.1820">
    <property type="entry name" value="alpha/beta hydrolase"/>
    <property type="match status" value="1"/>
</dbReference>
<keyword evidence="5" id="KW-0645">Protease</keyword>
<dbReference type="EMBL" id="KV429064">
    <property type="protein sequence ID" value="KZT68663.1"/>
    <property type="molecule type" value="Genomic_DNA"/>
</dbReference>
<evidence type="ECO:0000313" key="17">
    <source>
        <dbReference type="EMBL" id="KZT68663.1"/>
    </source>
</evidence>
<name>A0A165PV98_9APHY</name>
<evidence type="ECO:0000256" key="13">
    <source>
        <dbReference type="SAM" id="MobiDB-lite"/>
    </source>
</evidence>
<feature type="domain" description="Dipeptidylpeptidase IV N-terminal" evidence="16">
    <location>
        <begin position="205"/>
        <end position="606"/>
    </location>
</feature>
<dbReference type="InterPro" id="IPR002471">
    <property type="entry name" value="Pept_S9_AS"/>
</dbReference>
<dbReference type="SUPFAM" id="SSF82171">
    <property type="entry name" value="DPP6 N-terminal domain-like"/>
    <property type="match status" value="1"/>
</dbReference>
<evidence type="ECO:0000256" key="12">
    <source>
        <dbReference type="ARBA" id="ARBA00023180"/>
    </source>
</evidence>
<dbReference type="PANTHER" id="PTHR11731">
    <property type="entry name" value="PROTEASE FAMILY S9B,C DIPEPTIDYL-PEPTIDASE IV-RELATED"/>
    <property type="match status" value="1"/>
</dbReference>
<evidence type="ECO:0000256" key="4">
    <source>
        <dbReference type="ARBA" id="ARBA00022554"/>
    </source>
</evidence>
<keyword evidence="11 14" id="KW-0472">Membrane</keyword>
<dbReference type="GO" id="GO:0004252">
    <property type="term" value="F:serine-type endopeptidase activity"/>
    <property type="evidence" value="ECO:0007669"/>
    <property type="project" value="InterPro"/>
</dbReference>
<evidence type="ECO:0000256" key="7">
    <source>
        <dbReference type="ARBA" id="ARBA00022801"/>
    </source>
</evidence>
<dbReference type="GO" id="GO:0008239">
    <property type="term" value="F:dipeptidyl-peptidase activity"/>
    <property type="evidence" value="ECO:0007669"/>
    <property type="project" value="TreeGrafter"/>
</dbReference>
<dbReference type="InterPro" id="IPR050278">
    <property type="entry name" value="Serine_Prot_S9B/DPPIV"/>
</dbReference>
<evidence type="ECO:0000256" key="5">
    <source>
        <dbReference type="ARBA" id="ARBA00022670"/>
    </source>
</evidence>
<feature type="compositionally biased region" description="Acidic residues" evidence="13">
    <location>
        <begin position="1"/>
        <end position="15"/>
    </location>
</feature>
<accession>A0A165PV98</accession>
<dbReference type="OrthoDB" id="16520at2759"/>
<dbReference type="Pfam" id="PF00930">
    <property type="entry name" value="DPPIV_N"/>
    <property type="match status" value="1"/>
</dbReference>
<dbReference type="InterPro" id="IPR029058">
    <property type="entry name" value="AB_hydrolase_fold"/>
</dbReference>
<evidence type="ECO:0000256" key="6">
    <source>
        <dbReference type="ARBA" id="ARBA00022692"/>
    </source>
</evidence>
<dbReference type="InterPro" id="IPR002469">
    <property type="entry name" value="Peptidase_S9B_N"/>
</dbReference>
<feature type="transmembrane region" description="Helical" evidence="14">
    <location>
        <begin position="98"/>
        <end position="118"/>
    </location>
</feature>
<feature type="domain" description="Peptidase S9 prolyl oligopeptidase catalytic" evidence="15">
    <location>
        <begin position="692"/>
        <end position="891"/>
    </location>
</feature>
<keyword evidence="9" id="KW-0735">Signal-anchor</keyword>
<dbReference type="InterPro" id="IPR001375">
    <property type="entry name" value="Peptidase_S9_cat"/>
</dbReference>
<keyword evidence="18" id="KW-1185">Reference proteome</keyword>
<keyword evidence="12" id="KW-0325">Glycoprotein</keyword>
<keyword evidence="3 17" id="KW-0031">Aminopeptidase</keyword>
<evidence type="ECO:0000256" key="1">
    <source>
        <dbReference type="ARBA" id="ARBA00004576"/>
    </source>
</evidence>
<proteinExistence type="inferred from homology"/>
<evidence type="ECO:0000256" key="8">
    <source>
        <dbReference type="ARBA" id="ARBA00022825"/>
    </source>
</evidence>
<dbReference type="GO" id="GO:0005774">
    <property type="term" value="C:vacuolar membrane"/>
    <property type="evidence" value="ECO:0007669"/>
    <property type="project" value="UniProtKB-SubCell"/>
</dbReference>
<gene>
    <name evidence="17" type="ORF">DAEQUDRAFT_727533</name>
</gene>
<dbReference type="PANTHER" id="PTHR11731:SF200">
    <property type="entry name" value="DIPEPTIDYL PEPTIDASE 10, ISOFORM B"/>
    <property type="match status" value="1"/>
</dbReference>
<keyword evidence="6 14" id="KW-0812">Transmembrane</keyword>
<keyword evidence="7" id="KW-0378">Hydrolase</keyword>
<evidence type="ECO:0000256" key="9">
    <source>
        <dbReference type="ARBA" id="ARBA00022968"/>
    </source>
</evidence>
<feature type="compositionally biased region" description="Low complexity" evidence="13">
    <location>
        <begin position="16"/>
        <end position="29"/>
    </location>
</feature>
<dbReference type="STRING" id="1314783.A0A165PV98"/>
<evidence type="ECO:0000259" key="15">
    <source>
        <dbReference type="Pfam" id="PF00326"/>
    </source>
</evidence>
<comment type="similarity">
    <text evidence="2">Belongs to the peptidase S9B family.</text>
</comment>
<evidence type="ECO:0000256" key="11">
    <source>
        <dbReference type="ARBA" id="ARBA00023136"/>
    </source>
</evidence>
<keyword evidence="10 14" id="KW-1133">Transmembrane helix</keyword>
<evidence type="ECO:0000256" key="14">
    <source>
        <dbReference type="SAM" id="Phobius"/>
    </source>
</evidence>
<reference evidence="17 18" key="1">
    <citation type="journal article" date="2016" name="Mol. Biol. Evol.">
        <title>Comparative Genomics of Early-Diverging Mushroom-Forming Fungi Provides Insights into the Origins of Lignocellulose Decay Capabilities.</title>
        <authorList>
            <person name="Nagy L.G."/>
            <person name="Riley R."/>
            <person name="Tritt A."/>
            <person name="Adam C."/>
            <person name="Daum C."/>
            <person name="Floudas D."/>
            <person name="Sun H."/>
            <person name="Yadav J.S."/>
            <person name="Pangilinan J."/>
            <person name="Larsson K.H."/>
            <person name="Matsuura K."/>
            <person name="Barry K."/>
            <person name="Labutti K."/>
            <person name="Kuo R."/>
            <person name="Ohm R.A."/>
            <person name="Bhattacharya S.S."/>
            <person name="Shirouzu T."/>
            <person name="Yoshinaga Y."/>
            <person name="Martin F.M."/>
            <person name="Grigoriev I.V."/>
            <person name="Hibbett D.S."/>
        </authorList>
    </citation>
    <scope>NUCLEOTIDE SEQUENCE [LARGE SCALE GENOMIC DNA]</scope>
    <source>
        <strain evidence="17 18">L-15889</strain>
    </source>
</reference>
<feature type="region of interest" description="Disordered" evidence="13">
    <location>
        <begin position="1"/>
        <end position="84"/>
    </location>
</feature>
<evidence type="ECO:0000256" key="2">
    <source>
        <dbReference type="ARBA" id="ARBA00006150"/>
    </source>
</evidence>
<evidence type="ECO:0000256" key="3">
    <source>
        <dbReference type="ARBA" id="ARBA00022438"/>
    </source>
</evidence>
<dbReference type="FunFam" id="3.40.50.1820:FF:000003">
    <property type="entry name" value="Dipeptidyl peptidase 4"/>
    <property type="match status" value="1"/>
</dbReference>
<organism evidence="17 18">
    <name type="scientific">Daedalea quercina L-15889</name>
    <dbReference type="NCBI Taxonomy" id="1314783"/>
    <lineage>
        <taxon>Eukaryota</taxon>
        <taxon>Fungi</taxon>
        <taxon>Dikarya</taxon>
        <taxon>Basidiomycota</taxon>
        <taxon>Agaricomycotina</taxon>
        <taxon>Agaricomycetes</taxon>
        <taxon>Polyporales</taxon>
        <taxon>Fomitopsis</taxon>
    </lineage>
</organism>
<dbReference type="Gene3D" id="2.140.10.30">
    <property type="entry name" value="Dipeptidylpeptidase IV, N-terminal domain"/>
    <property type="match status" value="1"/>
</dbReference>
<dbReference type="PROSITE" id="PS00708">
    <property type="entry name" value="PRO_ENDOPEP_SER"/>
    <property type="match status" value="1"/>
</dbReference>
<evidence type="ECO:0000256" key="10">
    <source>
        <dbReference type="ARBA" id="ARBA00022989"/>
    </source>
</evidence>